<dbReference type="Proteomes" id="UP000239352">
    <property type="component" value="Unassembled WGS sequence"/>
</dbReference>
<evidence type="ECO:0000256" key="2">
    <source>
        <dbReference type="ARBA" id="ARBA00022679"/>
    </source>
</evidence>
<dbReference type="EMBL" id="PVSR01000001">
    <property type="protein sequence ID" value="PRW64976.1"/>
    <property type="molecule type" value="Genomic_DNA"/>
</dbReference>
<dbReference type="PROSITE" id="PS01313">
    <property type="entry name" value="LIPB"/>
    <property type="match status" value="1"/>
</dbReference>
<feature type="site" description="Lowers pKa of active site Cys" evidence="5 8">
    <location>
        <position position="149"/>
    </location>
</feature>
<evidence type="ECO:0000256" key="8">
    <source>
        <dbReference type="PIRSR" id="PIRSR016262-3"/>
    </source>
</evidence>
<keyword evidence="11" id="KW-1185">Reference proteome</keyword>
<dbReference type="AlphaFoldDB" id="A0A2T0H0U6"/>
<feature type="binding site" evidence="5">
    <location>
        <begin position="152"/>
        <end position="154"/>
    </location>
    <ligand>
        <name>substrate</name>
    </ligand>
</feature>
<dbReference type="CDD" id="cd16444">
    <property type="entry name" value="LipB"/>
    <property type="match status" value="1"/>
</dbReference>
<dbReference type="InterPro" id="IPR045864">
    <property type="entry name" value="aa-tRNA-synth_II/BPL/LPL"/>
</dbReference>
<comment type="function">
    <text evidence="4 5 6">Catalyzes the transfer of endogenously produced octanoic acid from octanoyl-acyl-carrier-protein onto the lipoyl domains of lipoate-dependent enzymes. Lipoyl-ACP can also act as a substrate although octanoyl-ACP is likely to be the physiological substrate.</text>
</comment>
<evidence type="ECO:0000256" key="5">
    <source>
        <dbReference type="HAMAP-Rule" id="MF_00013"/>
    </source>
</evidence>
<dbReference type="UniPathway" id="UPA00538">
    <property type="reaction ID" value="UER00592"/>
</dbReference>
<dbReference type="GO" id="GO:0016874">
    <property type="term" value="F:ligase activity"/>
    <property type="evidence" value="ECO:0007669"/>
    <property type="project" value="UniProtKB-KW"/>
</dbReference>
<dbReference type="PANTHER" id="PTHR10993:SF7">
    <property type="entry name" value="LIPOYLTRANSFERASE 2, MITOCHONDRIAL-RELATED"/>
    <property type="match status" value="1"/>
</dbReference>
<comment type="caution">
    <text evidence="10">The sequence shown here is derived from an EMBL/GenBank/DDBJ whole genome shotgun (WGS) entry which is preliminary data.</text>
</comment>
<gene>
    <name evidence="5" type="primary">lipB</name>
    <name evidence="10" type="ORF">CEP50_00060</name>
</gene>
<reference evidence="10 11" key="1">
    <citation type="submission" date="2018-03" db="EMBL/GenBank/DDBJ databases">
        <title>Actinopolyspora mortivallis from Sahara, screening for active biomolecules.</title>
        <authorList>
            <person name="Selama O."/>
            <person name="Wellington E.M.H."/>
            <person name="Hacene H."/>
        </authorList>
    </citation>
    <scope>NUCLEOTIDE SEQUENCE [LARGE SCALE GENOMIC DNA]</scope>
    <source>
        <strain evidence="10 11">M5A</strain>
    </source>
</reference>
<keyword evidence="10" id="KW-0436">Ligase</keyword>
<dbReference type="InterPro" id="IPR004143">
    <property type="entry name" value="BPL_LPL_catalytic"/>
</dbReference>
<comment type="catalytic activity">
    <reaction evidence="5 6">
        <text>octanoyl-[ACP] + L-lysyl-[protein] = N(6)-octanoyl-L-lysyl-[protein] + holo-[ACP] + H(+)</text>
        <dbReference type="Rhea" id="RHEA:17665"/>
        <dbReference type="Rhea" id="RHEA-COMP:9636"/>
        <dbReference type="Rhea" id="RHEA-COMP:9685"/>
        <dbReference type="Rhea" id="RHEA-COMP:9752"/>
        <dbReference type="Rhea" id="RHEA-COMP:9928"/>
        <dbReference type="ChEBI" id="CHEBI:15378"/>
        <dbReference type="ChEBI" id="CHEBI:29969"/>
        <dbReference type="ChEBI" id="CHEBI:64479"/>
        <dbReference type="ChEBI" id="CHEBI:78463"/>
        <dbReference type="ChEBI" id="CHEBI:78809"/>
        <dbReference type="EC" id="2.3.1.181"/>
    </reaction>
</comment>
<comment type="pathway">
    <text evidence="1 5 6">Protein modification; protein lipoylation via endogenous pathway; protein N(6)-(lipoyl)lysine from octanoyl-[acyl-carrier-protein]: step 1/2.</text>
</comment>
<dbReference type="RefSeq" id="WP_106111860.1">
    <property type="nucleotide sequence ID" value="NZ_PVSR01000001.1"/>
</dbReference>
<feature type="binding site" evidence="5">
    <location>
        <begin position="80"/>
        <end position="87"/>
    </location>
    <ligand>
        <name>substrate</name>
    </ligand>
</feature>
<evidence type="ECO:0000259" key="9">
    <source>
        <dbReference type="PROSITE" id="PS51733"/>
    </source>
</evidence>
<keyword evidence="5" id="KW-0963">Cytoplasm</keyword>
<evidence type="ECO:0000256" key="4">
    <source>
        <dbReference type="ARBA" id="ARBA00024732"/>
    </source>
</evidence>
<dbReference type="STRING" id="1050202.GCA_000384035_00865"/>
<dbReference type="InParanoid" id="A0A2T0H0U6"/>
<comment type="caution">
    <text evidence="5">Lacks conserved residue(s) required for the propagation of feature annotation.</text>
</comment>
<dbReference type="GO" id="GO:0009249">
    <property type="term" value="P:protein lipoylation"/>
    <property type="evidence" value="ECO:0007669"/>
    <property type="project" value="InterPro"/>
</dbReference>
<dbReference type="InterPro" id="IPR020605">
    <property type="entry name" value="Octanoyltransferase_CS"/>
</dbReference>
<dbReference type="EC" id="2.3.1.181" evidence="5 6"/>
<proteinExistence type="inferred from homology"/>
<dbReference type="GO" id="GO:0005737">
    <property type="term" value="C:cytoplasm"/>
    <property type="evidence" value="ECO:0007669"/>
    <property type="project" value="UniProtKB-SubCell"/>
</dbReference>
<accession>A0A2T0H0U6</accession>
<dbReference type="FunCoup" id="A0A2T0H0U6">
    <property type="interactions" value="289"/>
</dbReference>
<feature type="active site" description="Acyl-thioester intermediate" evidence="5 7">
    <location>
        <position position="183"/>
    </location>
</feature>
<dbReference type="InterPro" id="IPR000544">
    <property type="entry name" value="Octanoyltransferase"/>
</dbReference>
<dbReference type="NCBIfam" id="NF010925">
    <property type="entry name" value="PRK14345.1"/>
    <property type="match status" value="1"/>
</dbReference>
<evidence type="ECO:0000313" key="11">
    <source>
        <dbReference type="Proteomes" id="UP000239352"/>
    </source>
</evidence>
<organism evidence="10 11">
    <name type="scientific">Actinopolyspora mortivallis</name>
    <dbReference type="NCBI Taxonomy" id="33906"/>
    <lineage>
        <taxon>Bacteria</taxon>
        <taxon>Bacillati</taxon>
        <taxon>Actinomycetota</taxon>
        <taxon>Actinomycetes</taxon>
        <taxon>Actinopolysporales</taxon>
        <taxon>Actinopolysporaceae</taxon>
        <taxon>Actinopolyspora</taxon>
    </lineage>
</organism>
<evidence type="ECO:0000256" key="6">
    <source>
        <dbReference type="PIRNR" id="PIRNR016262"/>
    </source>
</evidence>
<evidence type="ECO:0000256" key="7">
    <source>
        <dbReference type="PIRSR" id="PIRSR016262-1"/>
    </source>
</evidence>
<keyword evidence="2 5" id="KW-0808">Transferase</keyword>
<name>A0A2T0H0U6_ACTMO</name>
<dbReference type="HAMAP" id="MF_00013">
    <property type="entry name" value="LipB"/>
    <property type="match status" value="1"/>
</dbReference>
<evidence type="ECO:0000256" key="1">
    <source>
        <dbReference type="ARBA" id="ARBA00004821"/>
    </source>
</evidence>
<comment type="similarity">
    <text evidence="5 6">Belongs to the LipB family.</text>
</comment>
<dbReference type="Pfam" id="PF21948">
    <property type="entry name" value="LplA-B_cat"/>
    <property type="match status" value="1"/>
</dbReference>
<dbReference type="PANTHER" id="PTHR10993">
    <property type="entry name" value="OCTANOYLTRANSFERASE"/>
    <property type="match status" value="1"/>
</dbReference>
<protein>
    <recommendedName>
        <fullName evidence="5 6">Octanoyltransferase</fullName>
        <ecNumber evidence="5 6">2.3.1.181</ecNumber>
    </recommendedName>
    <alternativeName>
        <fullName evidence="5">Lipoate-protein ligase B</fullName>
    </alternativeName>
    <alternativeName>
        <fullName evidence="5">Lipoyl/octanoyl transferase</fullName>
    </alternativeName>
    <alternativeName>
        <fullName evidence="5">Octanoyl-[acyl-carrier-protein]-protein N-octanoyltransferase</fullName>
    </alternativeName>
</protein>
<keyword evidence="3 5" id="KW-0012">Acyltransferase</keyword>
<comment type="miscellaneous">
    <text evidence="5">In the reaction, the free carboxyl group of octanoic acid is attached via an amide linkage to the epsilon-amino group of a specific lysine residue of lipoyl domains of lipoate-dependent enzymes.</text>
</comment>
<dbReference type="GO" id="GO:0033819">
    <property type="term" value="F:lipoyl(octanoyl) transferase activity"/>
    <property type="evidence" value="ECO:0007669"/>
    <property type="project" value="UniProtKB-EC"/>
</dbReference>
<dbReference type="SUPFAM" id="SSF55681">
    <property type="entry name" value="Class II aaRS and biotin synthetases"/>
    <property type="match status" value="1"/>
</dbReference>
<sequence length="248" mass="26903">MSNSVNSCRLSTHEIEIRQLGTVDYLDAWQHQRELADARAEGTGSDTLLLLEHPSVYTAGKRTRPEDRPRDGTPVIDVDRGGRITWHGPGQLVGYPILRLADPVDVVDYVRRLEQALIQVCSEFGLDTGRVEGRSGVWLPADGTRPERKIAAIGIRVQRGVTMHGLELNCNADIAEFDRIVPCGISDAGVTSLSAELGREVTVEEVLPSVRRAVPAALDGDLPVTDRDVRQAGAAPAGVTFALDPSLR</sequence>
<evidence type="ECO:0000313" key="10">
    <source>
        <dbReference type="EMBL" id="PRW64976.1"/>
    </source>
</evidence>
<evidence type="ECO:0000256" key="3">
    <source>
        <dbReference type="ARBA" id="ARBA00023315"/>
    </source>
</evidence>
<feature type="domain" description="BPL/LPL catalytic" evidence="9">
    <location>
        <begin position="42"/>
        <end position="222"/>
    </location>
</feature>
<dbReference type="Gene3D" id="3.30.930.10">
    <property type="entry name" value="Bira Bifunctional Protein, Domain 2"/>
    <property type="match status" value="1"/>
</dbReference>
<dbReference type="PROSITE" id="PS51733">
    <property type="entry name" value="BPL_LPL_CATALYTIC"/>
    <property type="match status" value="1"/>
</dbReference>
<comment type="subcellular location">
    <subcellularLocation>
        <location evidence="5">Cytoplasm</location>
    </subcellularLocation>
</comment>
<dbReference type="PIRSF" id="PIRSF016262">
    <property type="entry name" value="LPLase"/>
    <property type="match status" value="1"/>
</dbReference>
<dbReference type="NCBIfam" id="TIGR00214">
    <property type="entry name" value="lipB"/>
    <property type="match status" value="1"/>
</dbReference>
<dbReference type="FunFam" id="3.30.930.10:FF:000035">
    <property type="entry name" value="Putative lipoyltransferase 2, mitochondrial"/>
    <property type="match status" value="1"/>
</dbReference>